<evidence type="ECO:0000256" key="7">
    <source>
        <dbReference type="ARBA" id="ARBA00023157"/>
    </source>
</evidence>
<dbReference type="Pfam" id="PF08674">
    <property type="entry name" value="AChE_tetra"/>
    <property type="match status" value="1"/>
</dbReference>
<evidence type="ECO:0000256" key="6">
    <source>
        <dbReference type="ARBA" id="ARBA00022801"/>
    </source>
</evidence>
<dbReference type="Pfam" id="PF00135">
    <property type="entry name" value="COesterase"/>
    <property type="match status" value="1"/>
</dbReference>
<evidence type="ECO:0000256" key="3">
    <source>
        <dbReference type="ARBA" id="ARBA00022487"/>
    </source>
</evidence>
<name>A0ABM0INK6_ECHTE</name>
<gene>
    <name evidence="17" type="primary">BCHE</name>
</gene>
<evidence type="ECO:0000256" key="8">
    <source>
        <dbReference type="ARBA" id="ARBA00023180"/>
    </source>
</evidence>
<dbReference type="InterPro" id="IPR014788">
    <property type="entry name" value="AChE_tetra"/>
</dbReference>
<dbReference type="InterPro" id="IPR019819">
    <property type="entry name" value="Carboxylesterase_B_CS"/>
</dbReference>
<keyword evidence="13" id="KW-1133">Transmembrane helix</keyword>
<dbReference type="RefSeq" id="XP_004704160.1">
    <property type="nucleotide sequence ID" value="XM_004704103.2"/>
</dbReference>
<evidence type="ECO:0000259" key="14">
    <source>
        <dbReference type="Pfam" id="PF00135"/>
    </source>
</evidence>
<feature type="transmembrane region" description="Helical" evidence="13">
    <location>
        <begin position="24"/>
        <end position="42"/>
    </location>
</feature>
<evidence type="ECO:0000256" key="2">
    <source>
        <dbReference type="ARBA" id="ARBA00005964"/>
    </source>
</evidence>
<evidence type="ECO:0000256" key="9">
    <source>
        <dbReference type="ARBA" id="ARBA00036543"/>
    </source>
</evidence>
<keyword evidence="6 12" id="KW-0378">Hydrolase</keyword>
<dbReference type="InterPro" id="IPR000997">
    <property type="entry name" value="Cholinesterase"/>
</dbReference>
<comment type="subunit">
    <text evidence="11">Homotetramer; disulfide-linked. Dimer of dimers.</text>
</comment>
<comment type="catalytic activity">
    <reaction evidence="9">
        <text>an acylcholine + H2O = a carboxylate + choline + H(+)</text>
        <dbReference type="Rhea" id="RHEA:21964"/>
        <dbReference type="ChEBI" id="CHEBI:15354"/>
        <dbReference type="ChEBI" id="CHEBI:15377"/>
        <dbReference type="ChEBI" id="CHEBI:15378"/>
        <dbReference type="ChEBI" id="CHEBI:29067"/>
        <dbReference type="ChEBI" id="CHEBI:35287"/>
        <dbReference type="EC" id="3.1.1.8"/>
    </reaction>
</comment>
<comment type="function">
    <text evidence="10">Esterase with broad substrate specificity. Contributes to the inactivation of the neurotransmitter acetylcholine. Can degrade neurotoxic organophosphate esters.</text>
</comment>
<dbReference type="PROSITE" id="PS00122">
    <property type="entry name" value="CARBOXYLESTERASE_B_1"/>
    <property type="match status" value="1"/>
</dbReference>
<evidence type="ECO:0000256" key="11">
    <source>
        <dbReference type="ARBA" id="ARBA00038819"/>
    </source>
</evidence>
<comment type="similarity">
    <text evidence="2 12">Belongs to the type-B carboxylesterase/lipase family.</text>
</comment>
<organism evidence="16 17">
    <name type="scientific">Echinops telfairi</name>
    <name type="common">Lesser hedgehog tenrec</name>
    <dbReference type="NCBI Taxonomy" id="9371"/>
    <lineage>
        <taxon>Eukaryota</taxon>
        <taxon>Metazoa</taxon>
        <taxon>Chordata</taxon>
        <taxon>Craniata</taxon>
        <taxon>Vertebrata</taxon>
        <taxon>Euteleostomi</taxon>
        <taxon>Mammalia</taxon>
        <taxon>Eutheria</taxon>
        <taxon>Afrotheria</taxon>
        <taxon>Tenrecidae</taxon>
        <taxon>Tenrecinae</taxon>
        <taxon>Echinops</taxon>
    </lineage>
</organism>
<keyword evidence="16" id="KW-1185">Reference proteome</keyword>
<evidence type="ECO:0000256" key="1">
    <source>
        <dbReference type="ARBA" id="ARBA00004613"/>
    </source>
</evidence>
<keyword evidence="3" id="KW-0719">Serine esterase</keyword>
<keyword evidence="7" id="KW-1015">Disulfide bond</keyword>
<keyword evidence="4" id="KW-0964">Secreted</keyword>
<evidence type="ECO:0000256" key="13">
    <source>
        <dbReference type="SAM" id="Phobius"/>
    </source>
</evidence>
<feature type="transmembrane region" description="Helical" evidence="13">
    <location>
        <begin position="63"/>
        <end position="81"/>
    </location>
</feature>
<reference evidence="17" key="1">
    <citation type="submission" date="2025-08" db="UniProtKB">
        <authorList>
            <consortium name="RefSeq"/>
        </authorList>
    </citation>
    <scope>IDENTIFICATION</scope>
</reference>
<evidence type="ECO:0000313" key="17">
    <source>
        <dbReference type="RefSeq" id="XP_004704160.1"/>
    </source>
</evidence>
<dbReference type="InterPro" id="IPR002018">
    <property type="entry name" value="CarbesteraseB"/>
</dbReference>
<proteinExistence type="inferred from homology"/>
<dbReference type="PROSITE" id="PS00941">
    <property type="entry name" value="CARBOXYLESTERASE_B_2"/>
    <property type="match status" value="1"/>
</dbReference>
<dbReference type="PRINTS" id="PR00878">
    <property type="entry name" value="CHOLNESTRASE"/>
</dbReference>
<evidence type="ECO:0000256" key="4">
    <source>
        <dbReference type="ARBA" id="ARBA00022525"/>
    </source>
</evidence>
<dbReference type="InterPro" id="IPR050654">
    <property type="entry name" value="AChE-related_enzymes"/>
</dbReference>
<dbReference type="Gene3D" id="3.40.50.1820">
    <property type="entry name" value="alpha/beta hydrolase"/>
    <property type="match status" value="1"/>
</dbReference>
<dbReference type="Proteomes" id="UP000694863">
    <property type="component" value="Unplaced"/>
</dbReference>
<dbReference type="CDD" id="cd00312">
    <property type="entry name" value="Esterase_lipase"/>
    <property type="match status" value="1"/>
</dbReference>
<evidence type="ECO:0000259" key="15">
    <source>
        <dbReference type="Pfam" id="PF08674"/>
    </source>
</evidence>
<keyword evidence="13" id="KW-0812">Transmembrane</keyword>
<sequence length="621" mass="70488">MISTPCKLYYLCFTNSEINMQSKDPIICIKFLFWLLLFCIFIKKSQTAEDIVIATKSGRVRGMNLSVLGGAVTAFLGIPYAQPPIGRLRFKKPQSLPKWSNIWNATKYANSCYQNIDQSFPGFLGSEMWNPNTDLSEDCLYLNVWSPAPKPKNATVMVWIYGGGFQTGTSSLHVYDGKFLARVERVIVVSMNYRVGALGFLALPGNPEAPGNMGLFDQQLALEWVQKNIAAFGGNPKSVTLFGESAGAGSVGLHLLSPRSHPFFTRAILQSGSPNAPWAVTSPYEARNRTLTLAKFLGCSRENETEIIKCLQNKEPQEILLNEVFVVSFESLLLVNFGPTVDGDFLTDMPDTLLQLGQVKQTQLLVGVNKDEGTAFLVYGAPGFSKDNNSIISREQFQEGLRLFFPGVSDVAKEAILFHYTDWLDDQRPEHYREALDDVIGDYNFICSALEFARKFSELGQSTFFYYFEHQSSKLPWPQWMGVMHGYEIEFIFGLPLERNVSYTRAEEILSRSIMKRWANFAKYGNPNGIQNNGTRWPVFKSTEQKYLTLNTESSRISTKLRAQQCRFWTLFFPKILEMTGNIDEAEQEWKAGFHRWNNYMMDWKNQFNDYTSQKESCAGL</sequence>
<dbReference type="InterPro" id="IPR029058">
    <property type="entry name" value="AB_hydrolase_fold"/>
</dbReference>
<accession>A0ABM0INK6</accession>
<dbReference type="EC" id="3.1.1.-" evidence="12"/>
<dbReference type="PANTHER" id="PTHR43918">
    <property type="entry name" value="ACETYLCHOLINESTERASE"/>
    <property type="match status" value="1"/>
</dbReference>
<feature type="domain" description="Acetylcholinesterase tetramerisation" evidence="15">
    <location>
        <begin position="584"/>
        <end position="618"/>
    </location>
</feature>
<keyword evidence="5" id="KW-0597">Phosphoprotein</keyword>
<comment type="subcellular location">
    <subcellularLocation>
        <location evidence="1">Secreted</location>
    </subcellularLocation>
</comment>
<protein>
    <recommendedName>
        <fullName evidence="12">Carboxylic ester hydrolase</fullName>
        <ecNumber evidence="12">3.1.1.-</ecNumber>
    </recommendedName>
</protein>
<dbReference type="PANTHER" id="PTHR43918:SF5">
    <property type="entry name" value="CHOLINESTERASE"/>
    <property type="match status" value="1"/>
</dbReference>
<dbReference type="InterPro" id="IPR019826">
    <property type="entry name" value="Carboxylesterase_B_AS"/>
</dbReference>
<feature type="domain" description="Carboxylesterase type B" evidence="14">
    <location>
        <begin position="51"/>
        <end position="569"/>
    </location>
</feature>
<keyword evidence="13" id="KW-0472">Membrane</keyword>
<keyword evidence="8" id="KW-0325">Glycoprotein</keyword>
<dbReference type="SUPFAM" id="SSF53474">
    <property type="entry name" value="alpha/beta-Hydrolases"/>
    <property type="match status" value="1"/>
</dbReference>
<evidence type="ECO:0000256" key="12">
    <source>
        <dbReference type="RuleBase" id="RU361235"/>
    </source>
</evidence>
<dbReference type="GeneID" id="101653970"/>
<evidence type="ECO:0000313" key="16">
    <source>
        <dbReference type="Proteomes" id="UP000694863"/>
    </source>
</evidence>
<evidence type="ECO:0000256" key="10">
    <source>
        <dbReference type="ARBA" id="ARBA00037444"/>
    </source>
</evidence>
<evidence type="ECO:0000256" key="5">
    <source>
        <dbReference type="ARBA" id="ARBA00022553"/>
    </source>
</evidence>